<evidence type="ECO:0000256" key="3">
    <source>
        <dbReference type="ARBA" id="ARBA00012953"/>
    </source>
</evidence>
<dbReference type="EC" id="3.1.3.71" evidence="3"/>
<dbReference type="InterPro" id="IPR005238">
    <property type="entry name" value="ComB-like"/>
</dbReference>
<dbReference type="Pfam" id="PF04029">
    <property type="entry name" value="2-ph_phosp"/>
    <property type="match status" value="1"/>
</dbReference>
<dbReference type="AlphaFoldDB" id="A0A8J3AS88"/>
<evidence type="ECO:0000256" key="2">
    <source>
        <dbReference type="ARBA" id="ARBA00009997"/>
    </source>
</evidence>
<evidence type="ECO:0000256" key="4">
    <source>
        <dbReference type="ARBA" id="ARBA00021948"/>
    </source>
</evidence>
<dbReference type="GO" id="GO:0050545">
    <property type="term" value="F:sulfopyruvate decarboxylase activity"/>
    <property type="evidence" value="ECO:0007669"/>
    <property type="project" value="TreeGrafter"/>
</dbReference>
<evidence type="ECO:0000313" key="8">
    <source>
        <dbReference type="EMBL" id="GGI15258.1"/>
    </source>
</evidence>
<keyword evidence="9" id="KW-1185">Reference proteome</keyword>
<keyword evidence="6" id="KW-0460">Magnesium</keyword>
<evidence type="ECO:0000313" key="9">
    <source>
        <dbReference type="Proteomes" id="UP000626244"/>
    </source>
</evidence>
<dbReference type="OrthoDB" id="4913at2"/>
<protein>
    <recommendedName>
        <fullName evidence="4">Probable 2-phosphosulfolactate phosphatase</fullName>
        <ecNumber evidence="3">3.1.3.71</ecNumber>
    </recommendedName>
</protein>
<evidence type="ECO:0000256" key="7">
    <source>
        <dbReference type="ARBA" id="ARBA00033711"/>
    </source>
</evidence>
<evidence type="ECO:0000256" key="1">
    <source>
        <dbReference type="ARBA" id="ARBA00001946"/>
    </source>
</evidence>
<dbReference type="Gene3D" id="3.90.1560.10">
    <property type="entry name" value="ComB-like"/>
    <property type="match status" value="1"/>
</dbReference>
<reference evidence="9" key="1">
    <citation type="journal article" date="2019" name="Int. J. Syst. Evol. Microbiol.">
        <title>The Global Catalogue of Microorganisms (GCM) 10K type strain sequencing project: providing services to taxonomists for standard genome sequencing and annotation.</title>
        <authorList>
            <consortium name="The Broad Institute Genomics Platform"/>
            <consortium name="The Broad Institute Genome Sequencing Center for Infectious Disease"/>
            <person name="Wu L."/>
            <person name="Ma J."/>
        </authorList>
    </citation>
    <scope>NUCLEOTIDE SEQUENCE [LARGE SCALE GENOMIC DNA]</scope>
    <source>
        <strain evidence="9">CGMCC 1.14993</strain>
    </source>
</reference>
<keyword evidence="5" id="KW-0378">Hydrolase</keyword>
<dbReference type="Proteomes" id="UP000626244">
    <property type="component" value="Unassembled WGS sequence"/>
</dbReference>
<comment type="similarity">
    <text evidence="2">Belongs to the ComB family.</text>
</comment>
<dbReference type="SUPFAM" id="SSF142823">
    <property type="entry name" value="ComB-like"/>
    <property type="match status" value="1"/>
</dbReference>
<dbReference type="PANTHER" id="PTHR37311">
    <property type="entry name" value="2-PHOSPHOSULFOLACTATE PHOSPHATASE-RELATED"/>
    <property type="match status" value="1"/>
</dbReference>
<dbReference type="PANTHER" id="PTHR37311:SF1">
    <property type="entry name" value="2-PHOSPHOSULFOLACTATE PHOSPHATASE-RELATED"/>
    <property type="match status" value="1"/>
</dbReference>
<name>A0A8J3AS88_9BACI</name>
<accession>A0A8J3AS88</accession>
<gene>
    <name evidence="8" type="ORF">GCM10007380_27070</name>
</gene>
<dbReference type="EMBL" id="BMHB01000001">
    <property type="protein sequence ID" value="GGI15258.1"/>
    <property type="molecule type" value="Genomic_DNA"/>
</dbReference>
<dbReference type="GO" id="GO:0000287">
    <property type="term" value="F:magnesium ion binding"/>
    <property type="evidence" value="ECO:0007669"/>
    <property type="project" value="InterPro"/>
</dbReference>
<evidence type="ECO:0000256" key="6">
    <source>
        <dbReference type="ARBA" id="ARBA00022842"/>
    </source>
</evidence>
<comment type="cofactor">
    <cofactor evidence="1">
        <name>Mg(2+)</name>
        <dbReference type="ChEBI" id="CHEBI:18420"/>
    </cofactor>
</comment>
<dbReference type="GO" id="GO:0050532">
    <property type="term" value="F:2-phosphosulfolactate phosphatase activity"/>
    <property type="evidence" value="ECO:0007669"/>
    <property type="project" value="UniProtKB-EC"/>
</dbReference>
<organism evidence="8 9">
    <name type="scientific">Gottfriedia solisilvae</name>
    <dbReference type="NCBI Taxonomy" id="1516104"/>
    <lineage>
        <taxon>Bacteria</taxon>
        <taxon>Bacillati</taxon>
        <taxon>Bacillota</taxon>
        <taxon>Bacilli</taxon>
        <taxon>Bacillales</taxon>
        <taxon>Bacillaceae</taxon>
        <taxon>Gottfriedia</taxon>
    </lineage>
</organism>
<evidence type="ECO:0000256" key="5">
    <source>
        <dbReference type="ARBA" id="ARBA00022801"/>
    </source>
</evidence>
<proteinExistence type="inferred from homology"/>
<dbReference type="InterPro" id="IPR036702">
    <property type="entry name" value="ComB-like_sf"/>
</dbReference>
<comment type="caution">
    <text evidence="8">The sequence shown here is derived from an EMBL/GenBank/DDBJ whole genome shotgun (WGS) entry which is preliminary data.</text>
</comment>
<sequence>MFDQSPFECRVEWGKRGAREAAERCDITIVVDVLSFSSTVVSAVNKGAIIYPYPPNLDGHLYAKNLGADYILGRKEAAIIGRPTLSPVSFNEQHANQKYVLSSLNGAFCSWIATKVPALLIGSLLNYSAVARIAKRLKHETKANITVIPCGELWNEIRENEDGLRPSIEDYLGAGAILSELSGTKSPEAEVCIGAYEHSKDRISELVWECGSGRELREKGYEADVIHCSQMNKYQTVPILRNGSFVDASNLGYATKKG</sequence>
<comment type="catalytic activity">
    <reaction evidence="7">
        <text>(2R)-O-phospho-3-sulfolactate + H2O = (2R)-3-sulfolactate + phosphate</text>
        <dbReference type="Rhea" id="RHEA:23416"/>
        <dbReference type="ChEBI" id="CHEBI:15377"/>
        <dbReference type="ChEBI" id="CHEBI:15597"/>
        <dbReference type="ChEBI" id="CHEBI:43474"/>
        <dbReference type="ChEBI" id="CHEBI:58738"/>
        <dbReference type="EC" id="3.1.3.71"/>
    </reaction>
</comment>